<evidence type="ECO:0000313" key="6">
    <source>
        <dbReference type="EMBL" id="MBG0780479.1"/>
    </source>
</evidence>
<keyword evidence="2" id="KW-0812">Transmembrane</keyword>
<keyword evidence="3" id="KW-1133">Transmembrane helix</keyword>
<comment type="subcellular location">
    <subcellularLocation>
        <location evidence="1">Endomembrane system</location>
        <topology evidence="1">Multi-pass membrane protein</topology>
    </subcellularLocation>
</comment>
<evidence type="ECO:0000313" key="7">
    <source>
        <dbReference type="Proteomes" id="UP000706172"/>
    </source>
</evidence>
<evidence type="ECO:0000256" key="3">
    <source>
        <dbReference type="ARBA" id="ARBA00022989"/>
    </source>
</evidence>
<dbReference type="Proteomes" id="UP000706172">
    <property type="component" value="Unassembled WGS sequence"/>
</dbReference>
<gene>
    <name evidence="6" type="ORF">H0S81_11205</name>
</gene>
<protein>
    <submittedName>
        <fullName evidence="6">DUF1232 domain-containing protein</fullName>
    </submittedName>
</protein>
<evidence type="ECO:0000256" key="2">
    <source>
        <dbReference type="ARBA" id="ARBA00022692"/>
    </source>
</evidence>
<dbReference type="Pfam" id="PF06803">
    <property type="entry name" value="DUF1232"/>
    <property type="match status" value="1"/>
</dbReference>
<evidence type="ECO:0000256" key="1">
    <source>
        <dbReference type="ARBA" id="ARBA00004127"/>
    </source>
</evidence>
<dbReference type="InterPro" id="IPR010652">
    <property type="entry name" value="DUF1232"/>
</dbReference>
<comment type="caution">
    <text evidence="6">The sequence shown here is derived from an EMBL/GenBank/DDBJ whole genome shotgun (WGS) entry which is preliminary data.</text>
</comment>
<feature type="domain" description="DUF1232" evidence="5">
    <location>
        <begin position="9"/>
        <end position="43"/>
    </location>
</feature>
<proteinExistence type="predicted"/>
<organism evidence="6 7">
    <name type="scientific">Desulfotignum balticum</name>
    <dbReference type="NCBI Taxonomy" id="115781"/>
    <lineage>
        <taxon>Bacteria</taxon>
        <taxon>Pseudomonadati</taxon>
        <taxon>Thermodesulfobacteriota</taxon>
        <taxon>Desulfobacteria</taxon>
        <taxon>Desulfobacterales</taxon>
        <taxon>Desulfobacteraceae</taxon>
        <taxon>Desulfotignum</taxon>
    </lineage>
</organism>
<keyword evidence="4" id="KW-0472">Membrane</keyword>
<evidence type="ECO:0000256" key="4">
    <source>
        <dbReference type="ARBA" id="ARBA00023136"/>
    </source>
</evidence>
<evidence type="ECO:0000259" key="5">
    <source>
        <dbReference type="Pfam" id="PF06803"/>
    </source>
</evidence>
<dbReference type="EMBL" id="JACCQK010000749">
    <property type="protein sequence ID" value="MBG0780479.1"/>
    <property type="molecule type" value="Genomic_DNA"/>
</dbReference>
<sequence>MTLKKSHKILLVLFGLIYLISPVDLIPEFLVPILGWVDDGVILYAIYHLVRYNQLPWNLFFNKKNKP</sequence>
<accession>A0A931CZZ0</accession>
<reference evidence="6" key="1">
    <citation type="submission" date="2020-07" db="EMBL/GenBank/DDBJ databases">
        <title>Severe corrosion of carbon steel in oil field produced water can be linked to methanogenic archaea containing a special type of NiFe hydrogenase.</title>
        <authorList>
            <person name="Lahme S."/>
            <person name="Mand J."/>
            <person name="Longwell J."/>
            <person name="Smith R."/>
            <person name="Enning D."/>
        </authorList>
    </citation>
    <scope>NUCLEOTIDE SEQUENCE</scope>
    <source>
        <strain evidence="6">MIC098Bin6</strain>
    </source>
</reference>
<name>A0A931CZZ0_9BACT</name>
<dbReference type="AlphaFoldDB" id="A0A931CZZ0"/>
<dbReference type="GO" id="GO:0012505">
    <property type="term" value="C:endomembrane system"/>
    <property type="evidence" value="ECO:0007669"/>
    <property type="project" value="UniProtKB-SubCell"/>
</dbReference>